<dbReference type="PANTHER" id="PTHR33971:SF7">
    <property type="match status" value="1"/>
</dbReference>
<feature type="region of interest" description="Disordered" evidence="1">
    <location>
        <begin position="143"/>
        <end position="199"/>
    </location>
</feature>
<feature type="compositionally biased region" description="Polar residues" evidence="1">
    <location>
        <begin position="1"/>
        <end position="31"/>
    </location>
</feature>
<gene>
    <name evidence="2" type="ORF">GQ55_9G490300</name>
</gene>
<reference evidence="2 3" key="1">
    <citation type="submission" date="2018-04" db="EMBL/GenBank/DDBJ databases">
        <title>WGS assembly of Panicum hallii var. hallii HAL2.</title>
        <authorList>
            <person name="Lovell J."/>
            <person name="Jenkins J."/>
            <person name="Lowry D."/>
            <person name="Mamidi S."/>
            <person name="Sreedasyam A."/>
            <person name="Weng X."/>
            <person name="Barry K."/>
            <person name="Bonette J."/>
            <person name="Campitelli B."/>
            <person name="Daum C."/>
            <person name="Gordon S."/>
            <person name="Gould B."/>
            <person name="Lipzen A."/>
            <person name="MacQueen A."/>
            <person name="Palacio-Mejia J."/>
            <person name="Plott C."/>
            <person name="Shakirov E."/>
            <person name="Shu S."/>
            <person name="Yoshinaga Y."/>
            <person name="Zane M."/>
            <person name="Rokhsar D."/>
            <person name="Grimwood J."/>
            <person name="Schmutz J."/>
            <person name="Juenger T."/>
        </authorList>
    </citation>
    <scope>NUCLEOTIDE SEQUENCE [LARGE SCALE GENOMIC DNA]</scope>
    <source>
        <strain evidence="3">cv. HAL2</strain>
    </source>
</reference>
<dbReference type="PANTHER" id="PTHR33971">
    <property type="entry name" value="OS06G0232000 PROTEIN"/>
    <property type="match status" value="1"/>
</dbReference>
<dbReference type="GO" id="GO:0070300">
    <property type="term" value="F:phosphatidic acid binding"/>
    <property type="evidence" value="ECO:0007669"/>
    <property type="project" value="InterPro"/>
</dbReference>
<organism evidence="2 3">
    <name type="scientific">Panicum hallii var. hallii</name>
    <dbReference type="NCBI Taxonomy" id="1504633"/>
    <lineage>
        <taxon>Eukaryota</taxon>
        <taxon>Viridiplantae</taxon>
        <taxon>Streptophyta</taxon>
        <taxon>Embryophyta</taxon>
        <taxon>Tracheophyta</taxon>
        <taxon>Spermatophyta</taxon>
        <taxon>Magnoliopsida</taxon>
        <taxon>Liliopsida</taxon>
        <taxon>Poales</taxon>
        <taxon>Poaceae</taxon>
        <taxon>PACMAD clade</taxon>
        <taxon>Panicoideae</taxon>
        <taxon>Panicodae</taxon>
        <taxon>Paniceae</taxon>
        <taxon>Panicinae</taxon>
        <taxon>Panicum</taxon>
        <taxon>Panicum sect. Panicum</taxon>
    </lineage>
</organism>
<accession>A0A2T7CD42</accession>
<feature type="region of interest" description="Disordered" evidence="1">
    <location>
        <begin position="1"/>
        <end position="52"/>
    </location>
</feature>
<evidence type="ECO:0000313" key="3">
    <source>
        <dbReference type="Proteomes" id="UP000244336"/>
    </source>
</evidence>
<feature type="compositionally biased region" description="Basic and acidic residues" evidence="1">
    <location>
        <begin position="173"/>
        <end position="183"/>
    </location>
</feature>
<protein>
    <submittedName>
        <fullName evidence="2">Uncharacterized protein</fullName>
    </submittedName>
</protein>
<proteinExistence type="predicted"/>
<evidence type="ECO:0000313" key="2">
    <source>
        <dbReference type="EMBL" id="PUZ41257.1"/>
    </source>
</evidence>
<name>A0A2T7CD42_9POAL</name>
<dbReference type="Gramene" id="PUZ41257">
    <property type="protein sequence ID" value="PUZ41257"/>
    <property type="gene ID" value="GQ55_9G490300"/>
</dbReference>
<sequence>MPASKTSPNSPPTRTLYSPDQSIPLPATTSPARVVPTGHPTPSPYASSQRHRRHRKATCNPPHVLVLLHLLRRSISLPLRILSPHNPDSNRPAMAPADAGDFLLDEDDDDFFGEYNPHPYRGGYDLAATFGTPLPPSANTCYPVSSSTAATVPNVPSPPSPTPEPEEPYGDQEAPREPVHESPEVFPNGAATKGKRRRGGWCGRGFWRKCVRGLDYVFGYKDPYVEQWIGVDSYMVHANRKESGEDALALEVEVPAPSVGRVEPHDGSEELVQGNDLSWHNNYKDDADTYSQSVSNSYYTPSFAQSYGLPEVFGKPDWFPNFSYSESHRVEEFQHEALLSYDVEHMMSGQPVHCYNHHCYKQPLNIQVESPEPDSSQRLEYYEHFSTYCGQSDGHILETPAYAYNIQSYMPISGMPIEPFKPSWSQNWGLSDAYTQRNALENDAHSLMSGEYGGIGSLFISPFYPRETETFEWGPSDEHASFQHYWHNLSYQNVSMDGVSLISQQADDSYSMNDSFWPMGHQSAYSV</sequence>
<dbReference type="InterPro" id="IPR038943">
    <property type="entry name" value="PLDrp1-like"/>
</dbReference>
<keyword evidence="3" id="KW-1185">Reference proteome</keyword>
<dbReference type="AlphaFoldDB" id="A0A2T7CD42"/>
<dbReference type="OrthoDB" id="768992at2759"/>
<dbReference type="Proteomes" id="UP000244336">
    <property type="component" value="Chromosome 9"/>
</dbReference>
<dbReference type="EMBL" id="CM009757">
    <property type="protein sequence ID" value="PUZ41257.1"/>
    <property type="molecule type" value="Genomic_DNA"/>
</dbReference>
<evidence type="ECO:0000256" key="1">
    <source>
        <dbReference type="SAM" id="MobiDB-lite"/>
    </source>
</evidence>